<gene>
    <name evidence="1" type="ORF">Godav_028724</name>
</gene>
<name>A0A7J8S0I1_GOSDV</name>
<dbReference type="EMBL" id="JABFAC010000007">
    <property type="protein sequence ID" value="MBA0619569.1"/>
    <property type="molecule type" value="Genomic_DNA"/>
</dbReference>
<dbReference type="Proteomes" id="UP000593561">
    <property type="component" value="Unassembled WGS sequence"/>
</dbReference>
<protein>
    <recommendedName>
        <fullName evidence="3">Rx N-terminal domain-containing protein</fullName>
    </recommendedName>
</protein>
<comment type="caution">
    <text evidence="1">The sequence shown here is derived from an EMBL/GenBank/DDBJ whole genome shotgun (WGS) entry which is preliminary data.</text>
</comment>
<reference evidence="1 2" key="1">
    <citation type="journal article" date="2019" name="Genome Biol. Evol.">
        <title>Insights into the evolution of the New World diploid cottons (Gossypium, subgenus Houzingenia) based on genome sequencing.</title>
        <authorList>
            <person name="Grover C.E."/>
            <person name="Arick M.A. 2nd"/>
            <person name="Thrash A."/>
            <person name="Conover J.L."/>
            <person name="Sanders W.S."/>
            <person name="Peterson D.G."/>
            <person name="Frelichowski J.E."/>
            <person name="Scheffler J.A."/>
            <person name="Scheffler B.E."/>
            <person name="Wendel J.F."/>
        </authorList>
    </citation>
    <scope>NUCLEOTIDE SEQUENCE [LARGE SCALE GENOMIC DNA]</scope>
    <source>
        <strain evidence="1">27</strain>
        <tissue evidence="1">Leaf</tissue>
    </source>
</reference>
<keyword evidence="2" id="KW-1185">Reference proteome</keyword>
<sequence>MAEDTINSFIDRMISHIRLEIELLLKIEDYLDHIRNALSEMEAMLLGSGERSATSNLTAWLKKQEDEEQSMTAYYFQRWLKVKKYLQNMIVDSFRTALQEVCRMRKIMDMLNFSDSYEKMGYGMAEPEHQSMSNGSKKRNLKFVSDDLRQEAERKKKQRNIQYRRQIRAELYDDPTERGINNCLVQKSLEMVISLNSWSKNPCIDNAVDSLLIPVLCEKNGKITNWRCMWQRMVEMLLSGLKATNVWKTKASQQVLCHRNQMKMQWPIQSDPLVIIHVIQETDLNCNDAVLAEAKAERRLDRQRSEIFFPPPCKVKATATDDKTREGVQYKFCDLENQIYDKGGYRVGCKDFPGLEQELKKTSWGKIPDYLESIAIQIEKDRGKTTDIFHIPTQVLLCAAIKEMKDFSVGDLDLGTLKKWSATLNYAKKYGFQVGFADNLLKKNLLAYFAIQCLPKSTVKI</sequence>
<accession>A0A7J8S0I1</accession>
<organism evidence="1 2">
    <name type="scientific">Gossypium davidsonii</name>
    <name type="common">Davidson's cotton</name>
    <name type="synonym">Gossypium klotzschianum subsp. davidsonii</name>
    <dbReference type="NCBI Taxonomy" id="34287"/>
    <lineage>
        <taxon>Eukaryota</taxon>
        <taxon>Viridiplantae</taxon>
        <taxon>Streptophyta</taxon>
        <taxon>Embryophyta</taxon>
        <taxon>Tracheophyta</taxon>
        <taxon>Spermatophyta</taxon>
        <taxon>Magnoliopsida</taxon>
        <taxon>eudicotyledons</taxon>
        <taxon>Gunneridae</taxon>
        <taxon>Pentapetalae</taxon>
        <taxon>rosids</taxon>
        <taxon>malvids</taxon>
        <taxon>Malvales</taxon>
        <taxon>Malvaceae</taxon>
        <taxon>Malvoideae</taxon>
        <taxon>Gossypium</taxon>
    </lineage>
</organism>
<dbReference type="PANTHER" id="PTHR35021">
    <property type="match status" value="1"/>
</dbReference>
<proteinExistence type="predicted"/>
<evidence type="ECO:0008006" key="3">
    <source>
        <dbReference type="Google" id="ProtNLM"/>
    </source>
</evidence>
<dbReference type="PANTHER" id="PTHR35021:SF8">
    <property type="entry name" value="FIBER PROTEIN FB17"/>
    <property type="match status" value="1"/>
</dbReference>
<evidence type="ECO:0000313" key="2">
    <source>
        <dbReference type="Proteomes" id="UP000593561"/>
    </source>
</evidence>
<dbReference type="AlphaFoldDB" id="A0A7J8S0I1"/>
<evidence type="ECO:0000313" key="1">
    <source>
        <dbReference type="EMBL" id="MBA0619569.1"/>
    </source>
</evidence>